<reference evidence="1 2" key="1">
    <citation type="journal article" date="2021" name="ISME J.">
        <title>Genomic evolution of the class Acidithiobacillia: deep-branching Proteobacteria living in extreme acidic conditions.</title>
        <authorList>
            <person name="Moya-Beltran A."/>
            <person name="Beard S."/>
            <person name="Rojas-Villalobos C."/>
            <person name="Issotta F."/>
            <person name="Gallardo Y."/>
            <person name="Ulloa R."/>
            <person name="Giaveno A."/>
            <person name="Degli Esposti M."/>
            <person name="Johnson D.B."/>
            <person name="Quatrini R."/>
        </authorList>
    </citation>
    <scope>NUCLEOTIDE SEQUENCE [LARGE SCALE GENOMIC DNA]</scope>
    <source>
        <strain evidence="1 2">GG1-14</strain>
    </source>
</reference>
<name>A0ACD5HIE8_9PROT</name>
<dbReference type="EMBL" id="CP127526">
    <property type="protein sequence ID" value="XRI74659.1"/>
    <property type="molecule type" value="Genomic_DNA"/>
</dbReference>
<sequence length="250" mass="26510">MNPMKSSLTVAIVGSLLTMLPAPAFAVSEIAGATFPEQIVQEGTSIEKLAKQAESYATQIQQYANQLQQYENMVQNTVDMPQATFDQIWNPLVGTIQKLQGVYSQAQALGYAGQNIGATLAQEYQGAGASIQNLSQNYANWNATTNQTMKDTLESFHLADLATATEDQALTKIQHQAATAKGRANVAGAAVAASTVIVKSLQSLQQITENGQRAVLAYDKQKKAEENVDNATAGTALGSMGAGINPNVMP</sequence>
<gene>
    <name evidence="1" type="primary">trbJ</name>
    <name evidence="1" type="ORF">HHS34_005555</name>
</gene>
<proteinExistence type="predicted"/>
<accession>A0ACD5HIE8</accession>
<dbReference type="Proteomes" id="UP001195965">
    <property type="component" value="Chromosome"/>
</dbReference>
<organism evidence="1 2">
    <name type="scientific">Acidithiobacillus montserratensis</name>
    <dbReference type="NCBI Taxonomy" id="2729135"/>
    <lineage>
        <taxon>Bacteria</taxon>
        <taxon>Pseudomonadati</taxon>
        <taxon>Pseudomonadota</taxon>
        <taxon>Acidithiobacillia</taxon>
        <taxon>Acidithiobacillales</taxon>
        <taxon>Acidithiobacillaceae</taxon>
        <taxon>Acidithiobacillus</taxon>
    </lineage>
</organism>
<protein>
    <submittedName>
        <fullName evidence="1">P-type conjugative transfer protein TrbJ</fullName>
    </submittedName>
</protein>
<keyword evidence="2" id="KW-1185">Reference proteome</keyword>
<evidence type="ECO:0000313" key="2">
    <source>
        <dbReference type="Proteomes" id="UP001195965"/>
    </source>
</evidence>
<evidence type="ECO:0000313" key="1">
    <source>
        <dbReference type="EMBL" id="XRI74659.1"/>
    </source>
</evidence>